<evidence type="ECO:0000256" key="7">
    <source>
        <dbReference type="PIRSR" id="PIRSR601461-2"/>
    </source>
</evidence>
<dbReference type="PANTHER" id="PTHR47966">
    <property type="entry name" value="BETA-SITE APP-CLEAVING ENZYME, ISOFORM A-RELATED"/>
    <property type="match status" value="1"/>
</dbReference>
<evidence type="ECO:0000259" key="9">
    <source>
        <dbReference type="PROSITE" id="PS51767"/>
    </source>
</evidence>
<comment type="caution">
    <text evidence="10">The sequence shown here is derived from an EMBL/GenBank/DDBJ whole genome shotgun (WGS) entry which is preliminary data.</text>
</comment>
<evidence type="ECO:0000256" key="1">
    <source>
        <dbReference type="ARBA" id="ARBA00007447"/>
    </source>
</evidence>
<feature type="non-terminal residue" evidence="10">
    <location>
        <position position="168"/>
    </location>
</feature>
<sequence length="168" mass="17940">LFGAIDPSYTTNGIKWIPLSAETYWQITMDRYVSISGQPVVCSSGCQAIVDTGTSLLAMPNQDLNTILEALGVGSNGEISCHAISSLPDIVFHINGYAFPLTPSAYVIEVSISRGADRGVWGCPAAGNHHLPCPRLQTDGVCMLGLQGMDVPTESGELWILGDVFIRE</sequence>
<name>A0A851QFW3_ANHAN</name>
<keyword evidence="6 7" id="KW-1015">Disulfide bond</keyword>
<dbReference type="PANTHER" id="PTHR47966:SF22">
    <property type="entry name" value="PEPSIN A-3-RELATED"/>
    <property type="match status" value="1"/>
</dbReference>
<evidence type="ECO:0000256" key="4">
    <source>
        <dbReference type="ARBA" id="ARBA00022757"/>
    </source>
</evidence>
<accession>A0A851QFW3</accession>
<dbReference type="Gene3D" id="2.40.70.10">
    <property type="entry name" value="Acid Proteases"/>
    <property type="match status" value="1"/>
</dbReference>
<keyword evidence="4" id="KW-0222">Digestion</keyword>
<dbReference type="EMBL" id="WBMU01005044">
    <property type="protein sequence ID" value="NXC76989.1"/>
    <property type="molecule type" value="Genomic_DNA"/>
</dbReference>
<feature type="domain" description="Peptidase A1" evidence="9">
    <location>
        <begin position="1"/>
        <end position="168"/>
    </location>
</feature>
<dbReference type="SUPFAM" id="SSF50630">
    <property type="entry name" value="Acid proteases"/>
    <property type="match status" value="1"/>
</dbReference>
<dbReference type="PROSITE" id="PS51767">
    <property type="entry name" value="PEPTIDASE_A1"/>
    <property type="match status" value="1"/>
</dbReference>
<evidence type="ECO:0000256" key="2">
    <source>
        <dbReference type="ARBA" id="ARBA00022670"/>
    </source>
</evidence>
<dbReference type="AlphaFoldDB" id="A0A851QFW3"/>
<dbReference type="InterPro" id="IPR001461">
    <property type="entry name" value="Aspartic_peptidase_A1"/>
</dbReference>
<feature type="non-terminal residue" evidence="10">
    <location>
        <position position="1"/>
    </location>
</feature>
<evidence type="ECO:0000256" key="8">
    <source>
        <dbReference type="RuleBase" id="RU000454"/>
    </source>
</evidence>
<keyword evidence="2 8" id="KW-0645">Protease</keyword>
<dbReference type="Pfam" id="PF00026">
    <property type="entry name" value="Asp"/>
    <property type="match status" value="1"/>
</dbReference>
<dbReference type="GO" id="GO:0007586">
    <property type="term" value="P:digestion"/>
    <property type="evidence" value="ECO:0007669"/>
    <property type="project" value="UniProtKB-KW"/>
</dbReference>
<dbReference type="PROSITE" id="PS00141">
    <property type="entry name" value="ASP_PROTEASE"/>
    <property type="match status" value="1"/>
</dbReference>
<dbReference type="Proteomes" id="UP000657035">
    <property type="component" value="Unassembled WGS sequence"/>
</dbReference>
<dbReference type="InterPro" id="IPR021109">
    <property type="entry name" value="Peptidase_aspartic_dom_sf"/>
</dbReference>
<gene>
    <name evidence="10" type="primary">Pga</name>
    <name evidence="10" type="ORF">ANHANH_R15133</name>
</gene>
<dbReference type="InterPro" id="IPR033121">
    <property type="entry name" value="PEPTIDASE_A1"/>
</dbReference>
<evidence type="ECO:0000256" key="6">
    <source>
        <dbReference type="ARBA" id="ARBA00023157"/>
    </source>
</evidence>
<dbReference type="GO" id="GO:0004190">
    <property type="term" value="F:aspartic-type endopeptidase activity"/>
    <property type="evidence" value="ECO:0007669"/>
    <property type="project" value="UniProtKB-KW"/>
</dbReference>
<evidence type="ECO:0000256" key="5">
    <source>
        <dbReference type="ARBA" id="ARBA00022801"/>
    </source>
</evidence>
<reference evidence="10" key="1">
    <citation type="submission" date="2019-09" db="EMBL/GenBank/DDBJ databases">
        <title>Bird 10,000 Genomes (B10K) Project - Family phase.</title>
        <authorList>
            <person name="Zhang G."/>
        </authorList>
    </citation>
    <scope>NUCLEOTIDE SEQUENCE</scope>
    <source>
        <strain evidence="10">B10K-CU-031-38</strain>
    </source>
</reference>
<feature type="disulfide bond" evidence="7">
    <location>
        <begin position="42"/>
        <end position="46"/>
    </location>
</feature>
<dbReference type="InterPro" id="IPR001969">
    <property type="entry name" value="Aspartic_peptidase_AS"/>
</dbReference>
<evidence type="ECO:0000256" key="3">
    <source>
        <dbReference type="ARBA" id="ARBA00022750"/>
    </source>
</evidence>
<evidence type="ECO:0000313" key="10">
    <source>
        <dbReference type="EMBL" id="NXC76989.1"/>
    </source>
</evidence>
<dbReference type="PRINTS" id="PR00792">
    <property type="entry name" value="PEPSIN"/>
</dbReference>
<keyword evidence="3 8" id="KW-0064">Aspartyl protease</keyword>
<keyword evidence="5 8" id="KW-0378">Hydrolase</keyword>
<dbReference type="GO" id="GO:0006508">
    <property type="term" value="P:proteolysis"/>
    <property type="evidence" value="ECO:0007669"/>
    <property type="project" value="UniProtKB-KW"/>
</dbReference>
<evidence type="ECO:0000313" key="11">
    <source>
        <dbReference type="Proteomes" id="UP000657035"/>
    </source>
</evidence>
<dbReference type="OrthoDB" id="771136at2759"/>
<keyword evidence="11" id="KW-1185">Reference proteome</keyword>
<protein>
    <submittedName>
        <fullName evidence="10">PEPA protein</fullName>
    </submittedName>
</protein>
<organism evidence="10 11">
    <name type="scientific">Anhinga anhinga</name>
    <name type="common">Anhinga</name>
    <name type="synonym">Plotus anhinga</name>
    <dbReference type="NCBI Taxonomy" id="56067"/>
    <lineage>
        <taxon>Eukaryota</taxon>
        <taxon>Metazoa</taxon>
        <taxon>Chordata</taxon>
        <taxon>Craniata</taxon>
        <taxon>Vertebrata</taxon>
        <taxon>Euteleostomi</taxon>
        <taxon>Archelosauria</taxon>
        <taxon>Archosauria</taxon>
        <taxon>Dinosauria</taxon>
        <taxon>Saurischia</taxon>
        <taxon>Theropoda</taxon>
        <taxon>Coelurosauria</taxon>
        <taxon>Aves</taxon>
        <taxon>Neognathae</taxon>
        <taxon>Neoaves</taxon>
        <taxon>Aequornithes</taxon>
        <taxon>Suliformes</taxon>
        <taxon>Anhingidae</taxon>
        <taxon>Anhinga</taxon>
    </lineage>
</organism>
<comment type="similarity">
    <text evidence="1 8">Belongs to the peptidase A1 family.</text>
</comment>
<proteinExistence type="inferred from homology"/>